<gene>
    <name evidence="7" type="ORF">FTW19_08100</name>
</gene>
<dbReference type="AlphaFoldDB" id="A0A5B9EBX6"/>
<dbReference type="OrthoDB" id="9811743at2"/>
<dbReference type="GO" id="GO:0042732">
    <property type="term" value="P:D-xylose metabolic process"/>
    <property type="evidence" value="ECO:0007669"/>
    <property type="project" value="InterPro"/>
</dbReference>
<evidence type="ECO:0000256" key="2">
    <source>
        <dbReference type="ARBA" id="ARBA00022793"/>
    </source>
</evidence>
<keyword evidence="4" id="KW-0456">Lyase</keyword>
<dbReference type="Pfam" id="PF01370">
    <property type="entry name" value="Epimerase"/>
    <property type="match status" value="1"/>
</dbReference>
<evidence type="ECO:0000256" key="1">
    <source>
        <dbReference type="ARBA" id="ARBA00001911"/>
    </source>
</evidence>
<accession>A0A5B9EBX6</accession>
<evidence type="ECO:0000256" key="3">
    <source>
        <dbReference type="ARBA" id="ARBA00023027"/>
    </source>
</evidence>
<evidence type="ECO:0000256" key="5">
    <source>
        <dbReference type="SAM" id="MobiDB-lite"/>
    </source>
</evidence>
<evidence type="ECO:0000313" key="7">
    <source>
        <dbReference type="EMBL" id="QEE27961.1"/>
    </source>
</evidence>
<reference evidence="7 8" key="1">
    <citation type="submission" date="2019-08" db="EMBL/GenBank/DDBJ databases">
        <title>Complete genome sequence of Terriglobus albidus strain ORNL.</title>
        <authorList>
            <person name="Podar M."/>
        </authorList>
    </citation>
    <scope>NUCLEOTIDE SEQUENCE [LARGE SCALE GENOMIC DNA]</scope>
    <source>
        <strain evidence="7 8">ORNL</strain>
    </source>
</reference>
<organism evidence="7 8">
    <name type="scientific">Terriglobus albidus</name>
    <dbReference type="NCBI Taxonomy" id="1592106"/>
    <lineage>
        <taxon>Bacteria</taxon>
        <taxon>Pseudomonadati</taxon>
        <taxon>Acidobacteriota</taxon>
        <taxon>Terriglobia</taxon>
        <taxon>Terriglobales</taxon>
        <taxon>Acidobacteriaceae</taxon>
        <taxon>Terriglobus</taxon>
    </lineage>
</organism>
<dbReference type="GO" id="GO:0070403">
    <property type="term" value="F:NAD+ binding"/>
    <property type="evidence" value="ECO:0007669"/>
    <property type="project" value="InterPro"/>
</dbReference>
<dbReference type="InterPro" id="IPR044516">
    <property type="entry name" value="UXS-like"/>
</dbReference>
<dbReference type="GO" id="GO:0048040">
    <property type="term" value="F:UDP-glucuronate decarboxylase activity"/>
    <property type="evidence" value="ECO:0007669"/>
    <property type="project" value="TreeGrafter"/>
</dbReference>
<dbReference type="GO" id="GO:0005737">
    <property type="term" value="C:cytoplasm"/>
    <property type="evidence" value="ECO:0007669"/>
    <property type="project" value="TreeGrafter"/>
</dbReference>
<sequence length="354" mass="39367">MNFSPPIEERDLELVLQATASLWDQAQGRRIFVTGGTGFFGAWLLESFAYIRRKMKLDTTLVALSRRPEAFRDKMPHLFREEGIELIEGDVRDFAFPEGTFHYVVHAATEASAKQLAEQPGQMLSTILGGTERTLQFAAEHGTRRFLLTSSGAVYGRQPSEITRLPESYSGAPDPTQAGSAYGEGKRTSELLCSLFAKQYGIDCAIARCWAFCGPHLPLTSHFAIGNFIRDVITGGPIRIGGDGTPTRSYLYAADLTIWLWTMLFRAPSMRPYNVGSSQGMSIRDLAEAVRDALDSNAEIELAAKPQPDGPISRYVPSIERAEFELELRPTVSLRECIRRTAVWYGWSENATQL</sequence>
<dbReference type="EMBL" id="CP042806">
    <property type="protein sequence ID" value="QEE27961.1"/>
    <property type="molecule type" value="Genomic_DNA"/>
</dbReference>
<comment type="cofactor">
    <cofactor evidence="1">
        <name>NAD(+)</name>
        <dbReference type="ChEBI" id="CHEBI:57540"/>
    </cofactor>
</comment>
<keyword evidence="8" id="KW-1185">Reference proteome</keyword>
<evidence type="ECO:0000313" key="8">
    <source>
        <dbReference type="Proteomes" id="UP000321820"/>
    </source>
</evidence>
<dbReference type="PANTHER" id="PTHR43078">
    <property type="entry name" value="UDP-GLUCURONIC ACID DECARBOXYLASE-RELATED"/>
    <property type="match status" value="1"/>
</dbReference>
<feature type="region of interest" description="Disordered" evidence="5">
    <location>
        <begin position="164"/>
        <end position="183"/>
    </location>
</feature>
<dbReference type="Proteomes" id="UP000321820">
    <property type="component" value="Chromosome"/>
</dbReference>
<evidence type="ECO:0000256" key="4">
    <source>
        <dbReference type="ARBA" id="ARBA00023239"/>
    </source>
</evidence>
<keyword evidence="2" id="KW-0210">Decarboxylase</keyword>
<name>A0A5B9EBX6_9BACT</name>
<dbReference type="Gene3D" id="3.40.50.720">
    <property type="entry name" value="NAD(P)-binding Rossmann-like Domain"/>
    <property type="match status" value="1"/>
</dbReference>
<dbReference type="InterPro" id="IPR001509">
    <property type="entry name" value="Epimerase_deHydtase"/>
</dbReference>
<feature type="domain" description="NAD-dependent epimerase/dehydratase" evidence="6">
    <location>
        <begin position="31"/>
        <end position="276"/>
    </location>
</feature>
<protein>
    <submittedName>
        <fullName evidence="7">NAD-dependent epimerase/dehydratase family protein</fullName>
    </submittedName>
</protein>
<proteinExistence type="predicted"/>
<dbReference type="PANTHER" id="PTHR43078:SF6">
    <property type="entry name" value="UDP-GLUCURONIC ACID DECARBOXYLASE 1"/>
    <property type="match status" value="1"/>
</dbReference>
<dbReference type="RefSeq" id="WP_147647151.1">
    <property type="nucleotide sequence ID" value="NZ_CP042806.1"/>
</dbReference>
<keyword evidence="3" id="KW-0520">NAD</keyword>
<evidence type="ECO:0000259" key="6">
    <source>
        <dbReference type="Pfam" id="PF01370"/>
    </source>
</evidence>
<dbReference type="InterPro" id="IPR036291">
    <property type="entry name" value="NAD(P)-bd_dom_sf"/>
</dbReference>
<dbReference type="SUPFAM" id="SSF51735">
    <property type="entry name" value="NAD(P)-binding Rossmann-fold domains"/>
    <property type="match status" value="1"/>
</dbReference>
<dbReference type="KEGG" id="talb:FTW19_08100"/>